<dbReference type="Gene3D" id="2.60.40.4350">
    <property type="match status" value="1"/>
</dbReference>
<evidence type="ECO:0008006" key="3">
    <source>
        <dbReference type="Google" id="ProtNLM"/>
    </source>
</evidence>
<sequence length="406" mass="45416">MKDLARITVTLLEPMAAGKRLRADFLQDTYDHVPGTVVRGALAGRWINERGVEVTTTEEFLDVFEGDGAFGPLHNENSLPAPLSVKVHKYAAKDDCPRLWWDRAASDGEQEHCKCGQALEDSKGESTGSVARQRRTRAALDEDGVVREGQLFTQNSLQRDTRFSGWLHGPAVRALWIVDQPVDTVYLGGRLKHQGAAVVQVDTEVEPEPVEQRGNKLILRLLGPGAFVDKHGFPSVKPDLDELTDVLQVEAQAVENCWTRWCEVEGWHAASGLPKPVERAVQPGSTYVIRLERAADEQARKRLMARGIGLRRREGFGALYSVKQEPLTVQRLVQGSAPLRNPARLRTDVPLLRQRYEQMLRGEVDDTMFQESLTGDGGYEKALRRLLNVVEPTLFYAVLTDLESHR</sequence>
<name>A0ABN1EF37_SACER</name>
<dbReference type="EMBL" id="BAAAGS010000119">
    <property type="protein sequence ID" value="GAA0565418.1"/>
    <property type="molecule type" value="Genomic_DNA"/>
</dbReference>
<gene>
    <name evidence="1" type="ORF">GCM10009533_71380</name>
</gene>
<accession>A0ABN1EF37</accession>
<dbReference type="InterPro" id="IPR019117">
    <property type="entry name" value="CRISPR-assoc_protein_Cmr3"/>
</dbReference>
<evidence type="ECO:0000313" key="1">
    <source>
        <dbReference type="EMBL" id="GAA0565418.1"/>
    </source>
</evidence>
<protein>
    <recommendedName>
        <fullName evidence="3">CRISPR-associated protein Csx10</fullName>
    </recommendedName>
</protein>
<reference evidence="1 2" key="1">
    <citation type="journal article" date="2019" name="Int. J. Syst. Evol. Microbiol.">
        <title>The Global Catalogue of Microorganisms (GCM) 10K type strain sequencing project: providing services to taxonomists for standard genome sequencing and annotation.</title>
        <authorList>
            <consortium name="The Broad Institute Genomics Platform"/>
            <consortium name="The Broad Institute Genome Sequencing Center for Infectious Disease"/>
            <person name="Wu L."/>
            <person name="Ma J."/>
        </authorList>
    </citation>
    <scope>NUCLEOTIDE SEQUENCE [LARGE SCALE GENOMIC DNA]</scope>
    <source>
        <strain evidence="1 2">JCM 10303</strain>
    </source>
</reference>
<proteinExistence type="predicted"/>
<dbReference type="Proteomes" id="UP001500729">
    <property type="component" value="Unassembled WGS sequence"/>
</dbReference>
<dbReference type="Pfam" id="PF09700">
    <property type="entry name" value="Cas_Cmr3"/>
    <property type="match status" value="1"/>
</dbReference>
<keyword evidence="2" id="KW-1185">Reference proteome</keyword>
<dbReference type="RefSeq" id="WP_009942501.1">
    <property type="nucleotide sequence ID" value="NZ_BAAAGS010000119.1"/>
</dbReference>
<evidence type="ECO:0000313" key="2">
    <source>
        <dbReference type="Proteomes" id="UP001500729"/>
    </source>
</evidence>
<comment type="caution">
    <text evidence="1">The sequence shown here is derived from an EMBL/GenBank/DDBJ whole genome shotgun (WGS) entry which is preliminary data.</text>
</comment>
<organism evidence="1 2">
    <name type="scientific">Saccharopolyspora erythraea</name>
    <name type="common">Streptomyces erythraeus</name>
    <dbReference type="NCBI Taxonomy" id="1836"/>
    <lineage>
        <taxon>Bacteria</taxon>
        <taxon>Bacillati</taxon>
        <taxon>Actinomycetota</taxon>
        <taxon>Actinomycetes</taxon>
        <taxon>Pseudonocardiales</taxon>
        <taxon>Pseudonocardiaceae</taxon>
        <taxon>Saccharopolyspora</taxon>
    </lineage>
</organism>